<dbReference type="InterPro" id="IPR013321">
    <property type="entry name" value="Arc_rbn_hlx_hlx"/>
</dbReference>
<dbReference type="SUPFAM" id="SSF47598">
    <property type="entry name" value="Ribbon-helix-helix"/>
    <property type="match status" value="1"/>
</dbReference>
<organism evidence="1 2">
    <name type="scientific">Desulfovibrio ferrophilus</name>
    <dbReference type="NCBI Taxonomy" id="241368"/>
    <lineage>
        <taxon>Bacteria</taxon>
        <taxon>Pseudomonadati</taxon>
        <taxon>Thermodesulfobacteriota</taxon>
        <taxon>Desulfovibrionia</taxon>
        <taxon>Desulfovibrionales</taxon>
        <taxon>Desulfovibrionaceae</taxon>
        <taxon>Desulfovibrio</taxon>
    </lineage>
</organism>
<dbReference type="KEGG" id="dfl:DFE_2289"/>
<evidence type="ECO:0008006" key="3">
    <source>
        <dbReference type="Google" id="ProtNLM"/>
    </source>
</evidence>
<keyword evidence="2" id="KW-1185">Reference proteome</keyword>
<dbReference type="InterPro" id="IPR008651">
    <property type="entry name" value="Uncharacterised_HicB"/>
</dbReference>
<dbReference type="InterPro" id="IPR010985">
    <property type="entry name" value="Ribbon_hlx_hlx"/>
</dbReference>
<gene>
    <name evidence="1" type="ORF">DFE_2289</name>
</gene>
<dbReference type="EMBL" id="AP017378">
    <property type="protein sequence ID" value="BBD09015.1"/>
    <property type="molecule type" value="Genomic_DNA"/>
</dbReference>
<name>A0A2Z6B0N0_9BACT</name>
<dbReference type="RefSeq" id="WP_126379631.1">
    <property type="nucleotide sequence ID" value="NZ_AP017378.1"/>
</dbReference>
<dbReference type="Gene3D" id="1.10.1220.10">
    <property type="entry name" value="Met repressor-like"/>
    <property type="match status" value="1"/>
</dbReference>
<dbReference type="Proteomes" id="UP000269883">
    <property type="component" value="Chromosome"/>
</dbReference>
<proteinExistence type="predicted"/>
<sequence length="60" mass="6985">MAEEDKKQLTLRIPQEVHKKLRILAAIKGQTMTEYFIELVEEAYRKDSKDTGPIQLKLPT</sequence>
<evidence type="ECO:0000313" key="1">
    <source>
        <dbReference type="EMBL" id="BBD09015.1"/>
    </source>
</evidence>
<dbReference type="Pfam" id="PF05534">
    <property type="entry name" value="HicB"/>
    <property type="match status" value="1"/>
</dbReference>
<reference evidence="1 2" key="1">
    <citation type="journal article" date="2018" name="Sci. Adv.">
        <title>Multi-heme cytochromes provide a pathway for survival in energy-limited environments.</title>
        <authorList>
            <person name="Deng X."/>
            <person name="Dohmae N."/>
            <person name="Nealson K.H."/>
            <person name="Hashimoto K."/>
            <person name="Okamoto A."/>
        </authorList>
    </citation>
    <scope>NUCLEOTIDE SEQUENCE [LARGE SCALE GENOMIC DNA]</scope>
    <source>
        <strain evidence="1 2">IS5</strain>
    </source>
</reference>
<dbReference type="OrthoDB" id="5465331at2"/>
<evidence type="ECO:0000313" key="2">
    <source>
        <dbReference type="Proteomes" id="UP000269883"/>
    </source>
</evidence>
<dbReference type="GO" id="GO:0006355">
    <property type="term" value="P:regulation of DNA-templated transcription"/>
    <property type="evidence" value="ECO:0007669"/>
    <property type="project" value="InterPro"/>
</dbReference>
<accession>A0A2Z6B0N0</accession>
<protein>
    <recommendedName>
        <fullName evidence="3">Toxin-antitoxin system HicB family antitoxin</fullName>
    </recommendedName>
</protein>
<dbReference type="AlphaFoldDB" id="A0A2Z6B0N0"/>